<evidence type="ECO:0000256" key="1">
    <source>
        <dbReference type="ARBA" id="ARBA00005901"/>
    </source>
</evidence>
<dbReference type="Gene3D" id="3.30.2320.30">
    <property type="entry name" value="ATP synthase, E subunit, C-terminal"/>
    <property type="match status" value="1"/>
</dbReference>
<keyword evidence="5" id="KW-0175">Coiled coil</keyword>
<feature type="region of interest" description="Disordered" evidence="6">
    <location>
        <begin position="989"/>
        <end position="1078"/>
    </location>
</feature>
<feature type="compositionally biased region" description="Basic and acidic residues" evidence="6">
    <location>
        <begin position="286"/>
        <end position="301"/>
    </location>
</feature>
<protein>
    <recommendedName>
        <fullName evidence="8">CCHC-type domain-containing protein</fullName>
    </recommendedName>
</protein>
<feature type="compositionally biased region" description="Basic and acidic residues" evidence="6">
    <location>
        <begin position="328"/>
        <end position="352"/>
    </location>
</feature>
<dbReference type="SUPFAM" id="SSF160527">
    <property type="entry name" value="V-type ATPase subunit E-like"/>
    <property type="match status" value="1"/>
</dbReference>
<evidence type="ECO:0000256" key="4">
    <source>
        <dbReference type="PROSITE-ProRule" id="PRU00047"/>
    </source>
</evidence>
<feature type="coiled-coil region" evidence="5">
    <location>
        <begin position="2289"/>
        <end position="2316"/>
    </location>
</feature>
<dbReference type="EMBL" id="CAUYUJ010011002">
    <property type="protein sequence ID" value="CAK0830724.1"/>
    <property type="molecule type" value="Genomic_DNA"/>
</dbReference>
<proteinExistence type="inferred from homology"/>
<gene>
    <name evidence="9" type="ORF">PCOR1329_LOCUS29287</name>
</gene>
<comment type="caution">
    <text evidence="9">The sequence shown here is derived from an EMBL/GenBank/DDBJ whole genome shotgun (WGS) entry which is preliminary data.</text>
</comment>
<keyword evidence="4" id="KW-0479">Metal-binding</keyword>
<feature type="region of interest" description="Disordered" evidence="6">
    <location>
        <begin position="547"/>
        <end position="585"/>
    </location>
</feature>
<keyword evidence="4" id="KW-0863">Zinc-finger</keyword>
<feature type="compositionally biased region" description="Basic and acidic residues" evidence="6">
    <location>
        <begin position="1011"/>
        <end position="1026"/>
    </location>
</feature>
<organism evidence="9 10">
    <name type="scientific">Prorocentrum cordatum</name>
    <dbReference type="NCBI Taxonomy" id="2364126"/>
    <lineage>
        <taxon>Eukaryota</taxon>
        <taxon>Sar</taxon>
        <taxon>Alveolata</taxon>
        <taxon>Dinophyceae</taxon>
        <taxon>Prorocentrales</taxon>
        <taxon>Prorocentraceae</taxon>
        <taxon>Prorocentrum</taxon>
    </lineage>
</organism>
<feature type="compositionally biased region" description="Pro residues" evidence="6">
    <location>
        <begin position="553"/>
        <end position="578"/>
    </location>
</feature>
<keyword evidence="7" id="KW-1133">Transmembrane helix</keyword>
<dbReference type="PROSITE" id="PS50158">
    <property type="entry name" value="ZF_CCHC"/>
    <property type="match status" value="3"/>
</dbReference>
<feature type="transmembrane region" description="Helical" evidence="7">
    <location>
        <begin position="1627"/>
        <end position="1655"/>
    </location>
</feature>
<feature type="domain" description="CCHC-type" evidence="8">
    <location>
        <begin position="343"/>
        <end position="359"/>
    </location>
</feature>
<feature type="transmembrane region" description="Helical" evidence="7">
    <location>
        <begin position="1450"/>
        <end position="1470"/>
    </location>
</feature>
<feature type="compositionally biased region" description="Acidic residues" evidence="6">
    <location>
        <begin position="1001"/>
        <end position="1010"/>
    </location>
</feature>
<evidence type="ECO:0000313" key="9">
    <source>
        <dbReference type="EMBL" id="CAK0830724.1"/>
    </source>
</evidence>
<keyword evidence="7" id="KW-0812">Transmembrane</keyword>
<evidence type="ECO:0000256" key="6">
    <source>
        <dbReference type="SAM" id="MobiDB-lite"/>
    </source>
</evidence>
<dbReference type="Pfam" id="PF01991">
    <property type="entry name" value="vATP-synt_E"/>
    <property type="match status" value="1"/>
</dbReference>
<dbReference type="InterPro" id="IPR001878">
    <property type="entry name" value="Znf_CCHC"/>
</dbReference>
<accession>A0ABN9SF94</accession>
<evidence type="ECO:0000259" key="8">
    <source>
        <dbReference type="PROSITE" id="PS50158"/>
    </source>
</evidence>
<keyword evidence="7" id="KW-0472">Membrane</keyword>
<feature type="domain" description="CCHC-type" evidence="8">
    <location>
        <begin position="301"/>
        <end position="314"/>
    </location>
</feature>
<dbReference type="SUPFAM" id="SSF57756">
    <property type="entry name" value="Retrovirus zinc finger-like domains"/>
    <property type="match status" value="2"/>
</dbReference>
<evidence type="ECO:0000256" key="5">
    <source>
        <dbReference type="SAM" id="Coils"/>
    </source>
</evidence>
<dbReference type="Proteomes" id="UP001189429">
    <property type="component" value="Unassembled WGS sequence"/>
</dbReference>
<keyword evidence="2" id="KW-0813">Transport</keyword>
<dbReference type="Gene3D" id="6.10.250.1620">
    <property type="match status" value="1"/>
</dbReference>
<dbReference type="InterPro" id="IPR038495">
    <property type="entry name" value="ATPase_E_C"/>
</dbReference>
<dbReference type="Pfam" id="PF00098">
    <property type="entry name" value="zf-CCHC"/>
    <property type="match status" value="2"/>
</dbReference>
<evidence type="ECO:0000256" key="7">
    <source>
        <dbReference type="SAM" id="Phobius"/>
    </source>
</evidence>
<evidence type="ECO:0000256" key="3">
    <source>
        <dbReference type="ARBA" id="ARBA00023065"/>
    </source>
</evidence>
<keyword evidence="10" id="KW-1185">Reference proteome</keyword>
<name>A0ABN9SF94_9DINO</name>
<feature type="compositionally biased region" description="Polar residues" evidence="6">
    <location>
        <begin position="1031"/>
        <end position="1040"/>
    </location>
</feature>
<dbReference type="SMART" id="SM00343">
    <property type="entry name" value="ZnF_C2HC"/>
    <property type="match status" value="3"/>
</dbReference>
<feature type="domain" description="CCHC-type" evidence="8">
    <location>
        <begin position="362"/>
        <end position="378"/>
    </location>
</feature>
<dbReference type="Gene3D" id="4.10.60.10">
    <property type="entry name" value="Zinc finger, CCHC-type"/>
    <property type="match status" value="2"/>
</dbReference>
<feature type="coiled-coil region" evidence="5">
    <location>
        <begin position="622"/>
        <end position="649"/>
    </location>
</feature>
<dbReference type="PANTHER" id="PTHR45715">
    <property type="entry name" value="ATPASE H+-TRANSPORTING V1 SUBUNIT E1A-RELATED"/>
    <property type="match status" value="1"/>
</dbReference>
<keyword evidence="4" id="KW-0862">Zinc</keyword>
<dbReference type="InterPro" id="IPR002842">
    <property type="entry name" value="ATPase_V1_Esu"/>
</dbReference>
<keyword evidence="3" id="KW-0406">Ion transport</keyword>
<reference evidence="9" key="1">
    <citation type="submission" date="2023-10" db="EMBL/GenBank/DDBJ databases">
        <authorList>
            <person name="Chen Y."/>
            <person name="Shah S."/>
            <person name="Dougan E. K."/>
            <person name="Thang M."/>
            <person name="Chan C."/>
        </authorList>
    </citation>
    <scope>NUCLEOTIDE SEQUENCE [LARGE SCALE GENOMIC DNA]</scope>
</reference>
<comment type="similarity">
    <text evidence="1">Belongs to the V-ATPase E subunit family.</text>
</comment>
<feature type="region of interest" description="Disordered" evidence="6">
    <location>
        <begin position="275"/>
        <end position="352"/>
    </location>
</feature>
<sequence length="2475" mass="276562">MEAALQELQRIVGEQAAQIQRLTEGAQRPEAQAEDRRLESIVDTKILSSIGVFSGADEEWRQWCFVFESTAGLVDLEQIMTHCENTDETELGWATQSERVQLRMKVLYHLLIATTRGKALTILQMVPKNNGAIGWKRLKDEYEPTSGGRLTAMLMGVLKPEWETAIRGGIRTWEAAWKEWEKSVSLYEAQSLEKVTEGTRIAVVVRWAPEDVKAVVRQALGAIGQDYHKVAKDVTDYIASGKVYETTGAPHGIQYDGPMPMDVGMVNESGDVGGIFKPPKGYGKQARKDAGKGRDSDRDTCKNCGKRGHWSRDCWAPGGGAASQMKGKGKDAKGGKGGKERKKCDKCGKPGHEAKDCRSHIKCDKCGKLGHKASECRSKPENAEVKRIVNEQDELWVMCVTESVNTIDDGSKYVWVSIDSGSDADGDDVEDPTKVELRAATNDEIQDYGERNVGIAFLDEIGHEVMATNRLRIGDFSKLVLSCGLRVMRGAVILLDTGNSYMAPPSVNGVQRNIPLTMIGKSFYARCRVLEAGARRHRVAPVIDQAAQEQEPAPAPLPEPQAAPAPPEPQAAPAPPKAGHPRDILGSQSSVEALRARLKELRRPGIIDAAIYGTKRQLWERLVKCEHQLDEKMKVKEALEERQRRLQEGVAPEVPRTLKIPERPDAETVRQHELTHAKFEPWCLECVFGKGDAAPHRGVQFLTDKEPEVPVVQIDYHFLKDDGEETEDVANRFSTTLAVIDCDTGFPLQLSLPGKGGNHDYTVTSIVSFLRRLGATQLRLRSDGEPSIASIANAVAAKRLKFDGYKVTVEQTPRYSSQSLGAVGAQQKILQGQARTIRAATEKMLGIKIGPGHVLWPWLVRHVGFITEMFHIKSNGRTPHQDATGTKYHGVVLKFAETAVFKHPMSSSGHMTGGRRSRKSKSMWEKGIFLGKTYESDEFPMGTSSGVHLVRAVRRLPEEDQCDLELVAKMVGVPWGRGIGQIGRPKGKRVVIFPTAPPEKEQEETEVDDTKEEKGGPDPTVERGVAEDGNSYASARSRTGSGYMEDVALPTPRQEVGGSSSSRPAQPTGEPEVPEVEMGTVGGVDGFVMGEIDPMPVMDPEMDIDWHEGEYDVDLIKAGNCKEINTMQEFGVFEAVSPDDIDSTWTRLSTKWVYQEKGDEIRCRFVAREFKSTDPEREGLLTPASEPTTGRLVDFKAVKRDQPTVIIDAVNAYFHAEQDRLVAVAPPREWIEAEAIKGHTTRTMWRMKKKLYGERGASRGFSDFMNRTLVSEMEFEQCPDQPCFYRRERDSVDLELHQDDIYATADDIKFQVFTTELSSKVNIKVSKLLKVGAKYQHLKGGRVRVEDGMFLTGNRKYVDKIIELLNLGKAKSSPTPIVTKLLQEDFEHPLNAEETSLYRQCVGIARYMVNYVTEVTFAVHVLIKRLATPTDNDMKRLKHLGRYLLGEAEYYAFVTAATEAIHLQSVMGFLDMNVKIRIRIDSSAGKAVCHRVGVGRIRHLEVRTLWLQTKVRDKKLAVVKQAGETNLADVGTKALTSQRFHWLGAQLGRRPLAGADDMEESTAVRVNLVSDSTPKMARVGAALIALLDSLGSVKADGERDVHGYEKDKKDIILQDTRLGKGVHLQGMMLIVVMITMMIVACAVGGCAGWCIGYFMRPSRTGESRQEKEKVELSQRAIKTKKVKIEYRTVSTQSQVTYSRYRESPRPIRILGHTSDSPVMEISGSDVFIDGDMHPRSGRSVIKVTIGAREWKSTERSCIDRMCVKAHLPARRGILIAQYNPQSANRERSLDIIYELSNFDLVGLIGDTYYGTETSKVIDFIFIPQTWVHEANRVLMAAVNEAGAIFCCKSPLYTEDHTRHAREVKALLEQRRTVRHKFDFGYEEVEGEDLVSKELRLTLQIRRISRWLRRRKQEYWEQIKTDRCLNQAAIKVLHPEGVVITLDRIKYSHFTFVFDTKGEEEDEVVFTMGEGCMPGDPVMVYLFVMAYVFKLQRFFDAKARPWVIATCPSSGEAVQAAASLFVDDLAGAAPFPDMQEGLIFSEKQNSEISSMLGSMGLVQNVSKQLVYQLESRVRSLEYQNSIQMFFPKEHALVEKGQTAYNTYLDKVEAAGKGHSHGPPEVQVFGSILTYIDNFLNQGDCPLEVRKYLGISQRIKDMLSKGTPEEASLWIHEFGFSPTFDSKILRCTFELRGHILVAKNVEGAKELNKQPAEAWGGAPSDVEWEKVLQRNPLEIPVNETNKLVDLMAVLETKSQIDQMTQFIMNEAKDRAEEITTKALQDFGVEKLKVVNSTKEKILQEYARKAKQLETQKAIHRSTEINKSRLEKIRTRQEMLGKLSDDSKVALAEQLKGEAKAKEFTTNLITQGLLMLLEDEVMVRCRECDTKMVEGCLKDAEAKYAQVVKEKSGAVKACKLTLDKVTKLPPPPSDAEHGRSCLGGVVLACKGDKITIDNTIDSRLALVLEQAKPTIRKYLFDR</sequence>
<evidence type="ECO:0000313" key="10">
    <source>
        <dbReference type="Proteomes" id="UP001189429"/>
    </source>
</evidence>
<dbReference type="InterPro" id="IPR036875">
    <property type="entry name" value="Znf_CCHC_sf"/>
</dbReference>
<evidence type="ECO:0000256" key="2">
    <source>
        <dbReference type="ARBA" id="ARBA00022448"/>
    </source>
</evidence>